<dbReference type="AlphaFoldDB" id="A0A9P5YW74"/>
<gene>
    <name evidence="1" type="ORF">BDN70DRAFT_883393</name>
</gene>
<accession>A0A9P5YW74</accession>
<dbReference type="Proteomes" id="UP000807469">
    <property type="component" value="Unassembled WGS sequence"/>
</dbReference>
<evidence type="ECO:0000313" key="2">
    <source>
        <dbReference type="Proteomes" id="UP000807469"/>
    </source>
</evidence>
<reference evidence="1" key="1">
    <citation type="submission" date="2020-11" db="EMBL/GenBank/DDBJ databases">
        <authorList>
            <consortium name="DOE Joint Genome Institute"/>
            <person name="Ahrendt S."/>
            <person name="Riley R."/>
            <person name="Andreopoulos W."/>
            <person name="Labutti K."/>
            <person name="Pangilinan J."/>
            <person name="Ruiz-Duenas F.J."/>
            <person name="Barrasa J.M."/>
            <person name="Sanchez-Garcia M."/>
            <person name="Camarero S."/>
            <person name="Miyauchi S."/>
            <person name="Serrano A."/>
            <person name="Linde D."/>
            <person name="Babiker R."/>
            <person name="Drula E."/>
            <person name="Ayuso-Fernandez I."/>
            <person name="Pacheco R."/>
            <person name="Padilla G."/>
            <person name="Ferreira P."/>
            <person name="Barriuso J."/>
            <person name="Kellner H."/>
            <person name="Castanera R."/>
            <person name="Alfaro M."/>
            <person name="Ramirez L."/>
            <person name="Pisabarro A.G."/>
            <person name="Kuo A."/>
            <person name="Tritt A."/>
            <person name="Lipzen A."/>
            <person name="He G."/>
            <person name="Yan M."/>
            <person name="Ng V."/>
            <person name="Cullen D."/>
            <person name="Martin F."/>
            <person name="Rosso M.-N."/>
            <person name="Henrissat B."/>
            <person name="Hibbett D."/>
            <person name="Martinez A.T."/>
            <person name="Grigoriev I.V."/>
        </authorList>
    </citation>
    <scope>NUCLEOTIDE SEQUENCE</scope>
    <source>
        <strain evidence="1">CIRM-BRFM 674</strain>
    </source>
</reference>
<comment type="caution">
    <text evidence="1">The sequence shown here is derived from an EMBL/GenBank/DDBJ whole genome shotgun (WGS) entry which is preliminary data.</text>
</comment>
<proteinExistence type="predicted"/>
<evidence type="ECO:0000313" key="1">
    <source>
        <dbReference type="EMBL" id="KAF9475694.1"/>
    </source>
</evidence>
<name>A0A9P5YW74_9AGAR</name>
<keyword evidence="2" id="KW-1185">Reference proteome</keyword>
<sequence length="107" mass="12271">MRFETALNPIWVDIIHENYTALIWSRHGSRISSPVVKSDQPRSTQWIQIRSTAENRETLGDALITIMDKFPKYDFRTEKCANEAISEMEGLLGPITTSDVWSKEKDG</sequence>
<organism evidence="1 2">
    <name type="scientific">Pholiota conissans</name>
    <dbReference type="NCBI Taxonomy" id="109636"/>
    <lineage>
        <taxon>Eukaryota</taxon>
        <taxon>Fungi</taxon>
        <taxon>Dikarya</taxon>
        <taxon>Basidiomycota</taxon>
        <taxon>Agaricomycotina</taxon>
        <taxon>Agaricomycetes</taxon>
        <taxon>Agaricomycetidae</taxon>
        <taxon>Agaricales</taxon>
        <taxon>Agaricineae</taxon>
        <taxon>Strophariaceae</taxon>
        <taxon>Pholiota</taxon>
    </lineage>
</organism>
<protein>
    <submittedName>
        <fullName evidence="1">Uncharacterized protein</fullName>
    </submittedName>
</protein>
<dbReference type="EMBL" id="MU155322">
    <property type="protein sequence ID" value="KAF9475694.1"/>
    <property type="molecule type" value="Genomic_DNA"/>
</dbReference>